<dbReference type="RefSeq" id="WP_162444068.1">
    <property type="nucleotide sequence ID" value="NZ_CP048222.1"/>
</dbReference>
<sequence length="195" mass="22562">MRIRTYQPINSGNLFWLSLVWLGITMIGVYRWGSVKNHSFIQNAITTTSIISISFLLFITIGLYKGYKLKDNLGKVIDKIRFPDSVDLSTLPESSHSAEVEDGCLGILFSIFLWIIWAIVFSIALWVVGNVLVGIMALLVAMVYWIFFRAMRMVFKNVKQCKGKLWKSFQVGFFYTYLYSGWLYGVLLLSYYFKH</sequence>
<accession>A0A6C0GJ41</accession>
<organism evidence="2 3">
    <name type="scientific">Rhodocytophaga rosea</name>
    <dbReference type="NCBI Taxonomy" id="2704465"/>
    <lineage>
        <taxon>Bacteria</taxon>
        <taxon>Pseudomonadati</taxon>
        <taxon>Bacteroidota</taxon>
        <taxon>Cytophagia</taxon>
        <taxon>Cytophagales</taxon>
        <taxon>Rhodocytophagaceae</taxon>
        <taxon>Rhodocytophaga</taxon>
    </lineage>
</organism>
<keyword evidence="3" id="KW-1185">Reference proteome</keyword>
<evidence type="ECO:0000313" key="2">
    <source>
        <dbReference type="EMBL" id="QHT68048.1"/>
    </source>
</evidence>
<keyword evidence="1" id="KW-0812">Transmembrane</keyword>
<dbReference type="Proteomes" id="UP000480178">
    <property type="component" value="Chromosome"/>
</dbReference>
<protein>
    <submittedName>
        <fullName evidence="2">Uncharacterized protein</fullName>
    </submittedName>
</protein>
<evidence type="ECO:0000313" key="3">
    <source>
        <dbReference type="Proteomes" id="UP000480178"/>
    </source>
</evidence>
<dbReference type="AlphaFoldDB" id="A0A6C0GJ41"/>
<name>A0A6C0GJ41_9BACT</name>
<feature type="transmembrane region" description="Helical" evidence="1">
    <location>
        <begin position="44"/>
        <end position="64"/>
    </location>
</feature>
<gene>
    <name evidence="2" type="ORF">GXP67_16070</name>
</gene>
<proteinExistence type="predicted"/>
<reference evidence="2 3" key="1">
    <citation type="submission" date="2020-01" db="EMBL/GenBank/DDBJ databases">
        <authorList>
            <person name="Kim M.K."/>
        </authorList>
    </citation>
    <scope>NUCLEOTIDE SEQUENCE [LARGE SCALE GENOMIC DNA]</scope>
    <source>
        <strain evidence="2 3">172606-1</strain>
    </source>
</reference>
<feature type="transmembrane region" description="Helical" evidence="1">
    <location>
        <begin position="172"/>
        <end position="193"/>
    </location>
</feature>
<keyword evidence="1" id="KW-0472">Membrane</keyword>
<feature type="transmembrane region" description="Helical" evidence="1">
    <location>
        <begin position="12"/>
        <end position="32"/>
    </location>
</feature>
<dbReference type="EMBL" id="CP048222">
    <property type="protein sequence ID" value="QHT68048.1"/>
    <property type="molecule type" value="Genomic_DNA"/>
</dbReference>
<evidence type="ECO:0000256" key="1">
    <source>
        <dbReference type="SAM" id="Phobius"/>
    </source>
</evidence>
<feature type="transmembrane region" description="Helical" evidence="1">
    <location>
        <begin position="104"/>
        <end position="125"/>
    </location>
</feature>
<feature type="transmembrane region" description="Helical" evidence="1">
    <location>
        <begin position="131"/>
        <end position="151"/>
    </location>
</feature>
<keyword evidence="1" id="KW-1133">Transmembrane helix</keyword>
<dbReference type="KEGG" id="rhoz:GXP67_16070"/>